<evidence type="ECO:0000313" key="3">
    <source>
        <dbReference type="Proteomes" id="UP001596972"/>
    </source>
</evidence>
<evidence type="ECO:0000256" key="1">
    <source>
        <dbReference type="SAM" id="MobiDB-lite"/>
    </source>
</evidence>
<protein>
    <submittedName>
        <fullName evidence="2">Uncharacterized protein</fullName>
    </submittedName>
</protein>
<proteinExistence type="predicted"/>
<accession>A0ABW3EI79</accession>
<evidence type="ECO:0000313" key="2">
    <source>
        <dbReference type="EMBL" id="MFD0900018.1"/>
    </source>
</evidence>
<feature type="region of interest" description="Disordered" evidence="1">
    <location>
        <begin position="77"/>
        <end position="134"/>
    </location>
</feature>
<comment type="caution">
    <text evidence="2">The sequence shown here is derived from an EMBL/GenBank/DDBJ whole genome shotgun (WGS) entry which is preliminary data.</text>
</comment>
<name>A0ABW3EI79_9ACTN</name>
<dbReference type="RefSeq" id="WP_378296932.1">
    <property type="nucleotide sequence ID" value="NZ_JBHTJA010000007.1"/>
</dbReference>
<gene>
    <name evidence="2" type="ORF">ACFQ11_06410</name>
</gene>
<keyword evidence="3" id="KW-1185">Reference proteome</keyword>
<dbReference type="Proteomes" id="UP001596972">
    <property type="component" value="Unassembled WGS sequence"/>
</dbReference>
<sequence>MDAAAGLVARLRRLGYTVAGTAPGVYEVTARAGRPLHRRPRLFLPDDVLAEYVTALRHDADDAGLAPLDLIETHIEEELDSVDPEGRNRTTALGVRRDHAGRPEWFVTQDPRPPSPEAGPGHRWDAGGPDDGPP</sequence>
<reference evidence="3" key="1">
    <citation type="journal article" date="2019" name="Int. J. Syst. Evol. Microbiol.">
        <title>The Global Catalogue of Microorganisms (GCM) 10K type strain sequencing project: providing services to taxonomists for standard genome sequencing and annotation.</title>
        <authorList>
            <consortium name="The Broad Institute Genomics Platform"/>
            <consortium name="The Broad Institute Genome Sequencing Center for Infectious Disease"/>
            <person name="Wu L."/>
            <person name="Ma J."/>
        </authorList>
    </citation>
    <scope>NUCLEOTIDE SEQUENCE [LARGE SCALE GENOMIC DNA]</scope>
    <source>
        <strain evidence="3">JCM 31202</strain>
    </source>
</reference>
<dbReference type="EMBL" id="JBHTJA010000007">
    <property type="protein sequence ID" value="MFD0900018.1"/>
    <property type="molecule type" value="Genomic_DNA"/>
</dbReference>
<organism evidence="2 3">
    <name type="scientific">Actinomadura sediminis</name>
    <dbReference type="NCBI Taxonomy" id="1038904"/>
    <lineage>
        <taxon>Bacteria</taxon>
        <taxon>Bacillati</taxon>
        <taxon>Actinomycetota</taxon>
        <taxon>Actinomycetes</taxon>
        <taxon>Streptosporangiales</taxon>
        <taxon>Thermomonosporaceae</taxon>
        <taxon>Actinomadura</taxon>
    </lineage>
</organism>